<name>A0A0V0H2P6_SOLCH</name>
<dbReference type="PANTHER" id="PTHR23227:SF67">
    <property type="entry name" value="CRANIOFACIAL DEVELOPMENT PROTEIN 2-LIKE"/>
    <property type="match status" value="1"/>
</dbReference>
<reference evidence="1" key="1">
    <citation type="submission" date="2015-12" db="EMBL/GenBank/DDBJ databases">
        <title>Gene expression during late stages of embryo sac development: a critical building block for successful pollen-pistil interactions.</title>
        <authorList>
            <person name="Liu Y."/>
            <person name="Joly V."/>
            <person name="Sabar M."/>
            <person name="Matton D.P."/>
        </authorList>
    </citation>
    <scope>NUCLEOTIDE SEQUENCE</scope>
</reference>
<evidence type="ECO:0000313" key="1">
    <source>
        <dbReference type="EMBL" id="JAP13750.1"/>
    </source>
</evidence>
<organism evidence="1">
    <name type="scientific">Solanum chacoense</name>
    <name type="common">Chaco potato</name>
    <dbReference type="NCBI Taxonomy" id="4108"/>
    <lineage>
        <taxon>Eukaryota</taxon>
        <taxon>Viridiplantae</taxon>
        <taxon>Streptophyta</taxon>
        <taxon>Embryophyta</taxon>
        <taxon>Tracheophyta</taxon>
        <taxon>Spermatophyta</taxon>
        <taxon>Magnoliopsida</taxon>
        <taxon>eudicotyledons</taxon>
        <taxon>Gunneridae</taxon>
        <taxon>Pentapetalae</taxon>
        <taxon>asterids</taxon>
        <taxon>lamiids</taxon>
        <taxon>Solanales</taxon>
        <taxon>Solanaceae</taxon>
        <taxon>Solanoideae</taxon>
        <taxon>Solaneae</taxon>
        <taxon>Solanum</taxon>
    </lineage>
</organism>
<dbReference type="InterPro" id="IPR027124">
    <property type="entry name" value="Swc5/CFDP1/2"/>
</dbReference>
<dbReference type="EMBL" id="GEDG01027577">
    <property type="protein sequence ID" value="JAP13750.1"/>
    <property type="molecule type" value="Transcribed_RNA"/>
</dbReference>
<sequence length="93" mass="10501">MAVELIRVGDTIIAIKLVMGKETINIIRAYDLQIGLDAEAKAKFWDNLIQEFQEINKYHRGDINGHVGRDGDNFEQVHDGLGYGTRNDKGKTK</sequence>
<accession>A0A0V0H2P6</accession>
<protein>
    <submittedName>
        <fullName evidence="1">Putative ovule protein</fullName>
    </submittedName>
</protein>
<proteinExistence type="predicted"/>
<dbReference type="AlphaFoldDB" id="A0A0V0H2P6"/>
<dbReference type="PANTHER" id="PTHR23227">
    <property type="entry name" value="BUCENTAUR RELATED"/>
    <property type="match status" value="1"/>
</dbReference>